<accession>A0A2H9ZUB6</accession>
<evidence type="ECO:0000313" key="2">
    <source>
        <dbReference type="Proteomes" id="UP000236161"/>
    </source>
</evidence>
<sequence>MLTIVQEVAQNSSATIYNISAHHRYYILYTISRAVLKCFYKGIYLAFPSCLVDVELKFILCPRSFCSLENCSSLLRLCDLSLLSQFNYWWLNIRGLAILLPFF</sequence>
<reference evidence="1 2" key="1">
    <citation type="journal article" date="2017" name="Nature">
        <title>The Apostasia genome and the evolution of orchids.</title>
        <authorList>
            <person name="Zhang G.Q."/>
            <person name="Liu K.W."/>
            <person name="Li Z."/>
            <person name="Lohaus R."/>
            <person name="Hsiao Y.Y."/>
            <person name="Niu S.C."/>
            <person name="Wang J.Y."/>
            <person name="Lin Y.C."/>
            <person name="Xu Q."/>
            <person name="Chen L.J."/>
            <person name="Yoshida K."/>
            <person name="Fujiwara S."/>
            <person name="Wang Z.W."/>
            <person name="Zhang Y.Q."/>
            <person name="Mitsuda N."/>
            <person name="Wang M."/>
            <person name="Liu G.H."/>
            <person name="Pecoraro L."/>
            <person name="Huang H.X."/>
            <person name="Xiao X.J."/>
            <person name="Lin M."/>
            <person name="Wu X.Y."/>
            <person name="Wu W.L."/>
            <person name="Chen Y.Y."/>
            <person name="Chang S.B."/>
            <person name="Sakamoto S."/>
            <person name="Ohme-Takagi M."/>
            <person name="Yagi M."/>
            <person name="Zeng S.J."/>
            <person name="Shen C.Y."/>
            <person name="Yeh C.M."/>
            <person name="Luo Y.B."/>
            <person name="Tsai W.C."/>
            <person name="Van de Peer Y."/>
            <person name="Liu Z.J."/>
        </authorList>
    </citation>
    <scope>NUCLEOTIDE SEQUENCE [LARGE SCALE GENOMIC DNA]</scope>
    <source>
        <strain evidence="2">cv. Shenzhen</strain>
        <tissue evidence="1">Stem</tissue>
    </source>
</reference>
<dbReference type="AlphaFoldDB" id="A0A2H9ZUB6"/>
<name>A0A2H9ZUB6_9ASPA</name>
<dbReference type="EMBL" id="KZ453848">
    <property type="protein sequence ID" value="PKA46884.1"/>
    <property type="molecule type" value="Genomic_DNA"/>
</dbReference>
<keyword evidence="2" id="KW-1185">Reference proteome</keyword>
<proteinExistence type="predicted"/>
<protein>
    <submittedName>
        <fullName evidence="1">Uncharacterized protein</fullName>
    </submittedName>
</protein>
<organism evidence="1 2">
    <name type="scientific">Apostasia shenzhenica</name>
    <dbReference type="NCBI Taxonomy" id="1088818"/>
    <lineage>
        <taxon>Eukaryota</taxon>
        <taxon>Viridiplantae</taxon>
        <taxon>Streptophyta</taxon>
        <taxon>Embryophyta</taxon>
        <taxon>Tracheophyta</taxon>
        <taxon>Spermatophyta</taxon>
        <taxon>Magnoliopsida</taxon>
        <taxon>Liliopsida</taxon>
        <taxon>Asparagales</taxon>
        <taxon>Orchidaceae</taxon>
        <taxon>Apostasioideae</taxon>
        <taxon>Apostasia</taxon>
    </lineage>
</organism>
<dbReference type="Proteomes" id="UP000236161">
    <property type="component" value="Unassembled WGS sequence"/>
</dbReference>
<gene>
    <name evidence="1" type="ORF">AXF42_Ash021604</name>
</gene>
<evidence type="ECO:0000313" key="1">
    <source>
        <dbReference type="EMBL" id="PKA46884.1"/>
    </source>
</evidence>